<protein>
    <submittedName>
        <fullName evidence="1">Uncharacterized protein</fullName>
    </submittedName>
</protein>
<accession>A0AAD9AF73</accession>
<comment type="caution">
    <text evidence="1">The sequence shown here is derived from an EMBL/GenBank/DDBJ whole genome shotgun (WGS) entry which is preliminary data.</text>
</comment>
<proteinExistence type="predicted"/>
<sequence length="63" mass="7112">MLELRITNHVLRPGLSSEKTSNMFRNRESNSGLCLTSQVHERASCWPLHHIGVDDVGLLRDLA</sequence>
<keyword evidence="2" id="KW-1185">Reference proteome</keyword>
<dbReference type="EMBL" id="JAQOWY010000256">
    <property type="protein sequence ID" value="KAK1845875.1"/>
    <property type="molecule type" value="Genomic_DNA"/>
</dbReference>
<dbReference type="Proteomes" id="UP001243330">
    <property type="component" value="Unassembled WGS sequence"/>
</dbReference>
<reference evidence="1" key="1">
    <citation type="submission" date="2023-01" db="EMBL/GenBank/DDBJ databases">
        <title>Colletotrichum chrysophilum M932 genome sequence.</title>
        <authorList>
            <person name="Baroncelli R."/>
        </authorList>
    </citation>
    <scope>NUCLEOTIDE SEQUENCE</scope>
    <source>
        <strain evidence="1">M932</strain>
    </source>
</reference>
<organism evidence="1 2">
    <name type="scientific">Colletotrichum chrysophilum</name>
    <dbReference type="NCBI Taxonomy" id="1836956"/>
    <lineage>
        <taxon>Eukaryota</taxon>
        <taxon>Fungi</taxon>
        <taxon>Dikarya</taxon>
        <taxon>Ascomycota</taxon>
        <taxon>Pezizomycotina</taxon>
        <taxon>Sordariomycetes</taxon>
        <taxon>Hypocreomycetidae</taxon>
        <taxon>Glomerellales</taxon>
        <taxon>Glomerellaceae</taxon>
        <taxon>Colletotrichum</taxon>
        <taxon>Colletotrichum gloeosporioides species complex</taxon>
    </lineage>
</organism>
<name>A0AAD9AF73_9PEZI</name>
<evidence type="ECO:0000313" key="2">
    <source>
        <dbReference type="Proteomes" id="UP001243330"/>
    </source>
</evidence>
<dbReference type="AlphaFoldDB" id="A0AAD9AF73"/>
<gene>
    <name evidence="1" type="ORF">CCHR01_11485</name>
</gene>
<evidence type="ECO:0000313" key="1">
    <source>
        <dbReference type="EMBL" id="KAK1845875.1"/>
    </source>
</evidence>